<evidence type="ECO:0000256" key="1">
    <source>
        <dbReference type="ARBA" id="ARBA00004141"/>
    </source>
</evidence>
<dbReference type="PANTHER" id="PTHR11360">
    <property type="entry name" value="MONOCARBOXYLATE TRANSPORTER"/>
    <property type="match status" value="1"/>
</dbReference>
<sequence>MSPQTDAEATNVVAEDLVAIDGYNEPTNMEFPDGGRQAWIVVAGSFVAHFVVYGAVYSFGIYNSYYNNLQIGSAFQVAMIGSVGPGVLDGIGILSGFLAERFGYQPMIFIGSIILSLGLLLSSFTITIPYLILTQ</sequence>
<feature type="transmembrane region" description="Helical" evidence="2">
    <location>
        <begin position="38"/>
        <end position="62"/>
    </location>
</feature>
<feature type="domain" description="Major facilitator superfamily (MFS) profile" evidence="3">
    <location>
        <begin position="37"/>
        <end position="135"/>
    </location>
</feature>
<keyword evidence="2" id="KW-1133">Transmembrane helix</keyword>
<accession>A0AAD5XK57</accession>
<comment type="subcellular location">
    <subcellularLocation>
        <location evidence="1">Membrane</location>
        <topology evidence="1">Multi-pass membrane protein</topology>
    </subcellularLocation>
</comment>
<evidence type="ECO:0000259" key="3">
    <source>
        <dbReference type="PROSITE" id="PS50850"/>
    </source>
</evidence>
<dbReference type="InterPro" id="IPR020846">
    <property type="entry name" value="MFS_dom"/>
</dbReference>
<dbReference type="Gene3D" id="1.20.1250.20">
    <property type="entry name" value="MFS general substrate transporter like domains"/>
    <property type="match status" value="1"/>
</dbReference>
<dbReference type="GO" id="GO:0016020">
    <property type="term" value="C:membrane"/>
    <property type="evidence" value="ECO:0007669"/>
    <property type="project" value="UniProtKB-SubCell"/>
</dbReference>
<feature type="non-terminal residue" evidence="4">
    <location>
        <position position="135"/>
    </location>
</feature>
<evidence type="ECO:0000256" key="2">
    <source>
        <dbReference type="SAM" id="Phobius"/>
    </source>
</evidence>
<keyword evidence="2" id="KW-0812">Transmembrane</keyword>
<dbReference type="PROSITE" id="PS50850">
    <property type="entry name" value="MFS"/>
    <property type="match status" value="1"/>
</dbReference>
<evidence type="ECO:0000313" key="5">
    <source>
        <dbReference type="Proteomes" id="UP001211907"/>
    </source>
</evidence>
<proteinExistence type="predicted"/>
<reference evidence="4" key="1">
    <citation type="submission" date="2020-05" db="EMBL/GenBank/DDBJ databases">
        <title>Phylogenomic resolution of chytrid fungi.</title>
        <authorList>
            <person name="Stajich J.E."/>
            <person name="Amses K."/>
            <person name="Simmons R."/>
            <person name="Seto K."/>
            <person name="Myers J."/>
            <person name="Bonds A."/>
            <person name="Quandt C.A."/>
            <person name="Barry K."/>
            <person name="Liu P."/>
            <person name="Grigoriev I."/>
            <person name="Longcore J.E."/>
            <person name="James T.Y."/>
        </authorList>
    </citation>
    <scope>NUCLEOTIDE SEQUENCE</scope>
    <source>
        <strain evidence="4">JEL0513</strain>
    </source>
</reference>
<dbReference type="InterPro" id="IPR036259">
    <property type="entry name" value="MFS_trans_sf"/>
</dbReference>
<gene>
    <name evidence="4" type="ORF">HK100_007112</name>
</gene>
<keyword evidence="2" id="KW-0472">Membrane</keyword>
<name>A0AAD5XK57_9FUNG</name>
<dbReference type="GO" id="GO:0022857">
    <property type="term" value="F:transmembrane transporter activity"/>
    <property type="evidence" value="ECO:0007669"/>
    <property type="project" value="InterPro"/>
</dbReference>
<feature type="transmembrane region" description="Helical" evidence="2">
    <location>
        <begin position="107"/>
        <end position="133"/>
    </location>
</feature>
<dbReference type="InterPro" id="IPR050327">
    <property type="entry name" value="Proton-linked_MCT"/>
</dbReference>
<evidence type="ECO:0000313" key="4">
    <source>
        <dbReference type="EMBL" id="KAJ3130956.1"/>
    </source>
</evidence>
<protein>
    <recommendedName>
        <fullName evidence="3">Major facilitator superfamily (MFS) profile domain-containing protein</fullName>
    </recommendedName>
</protein>
<feature type="transmembrane region" description="Helical" evidence="2">
    <location>
        <begin position="74"/>
        <end position="95"/>
    </location>
</feature>
<comment type="caution">
    <text evidence="4">The sequence shown here is derived from an EMBL/GenBank/DDBJ whole genome shotgun (WGS) entry which is preliminary data.</text>
</comment>
<organism evidence="4 5">
    <name type="scientific">Physocladia obscura</name>
    <dbReference type="NCBI Taxonomy" id="109957"/>
    <lineage>
        <taxon>Eukaryota</taxon>
        <taxon>Fungi</taxon>
        <taxon>Fungi incertae sedis</taxon>
        <taxon>Chytridiomycota</taxon>
        <taxon>Chytridiomycota incertae sedis</taxon>
        <taxon>Chytridiomycetes</taxon>
        <taxon>Chytridiales</taxon>
        <taxon>Chytriomycetaceae</taxon>
        <taxon>Physocladia</taxon>
    </lineage>
</organism>
<keyword evidence="5" id="KW-1185">Reference proteome</keyword>
<dbReference type="PANTHER" id="PTHR11360:SF284">
    <property type="entry name" value="EG:103B4.3 PROTEIN-RELATED"/>
    <property type="match status" value="1"/>
</dbReference>
<dbReference type="AlphaFoldDB" id="A0AAD5XK57"/>
<dbReference type="Proteomes" id="UP001211907">
    <property type="component" value="Unassembled WGS sequence"/>
</dbReference>
<dbReference type="SUPFAM" id="SSF103473">
    <property type="entry name" value="MFS general substrate transporter"/>
    <property type="match status" value="1"/>
</dbReference>
<dbReference type="EMBL" id="JADGJH010000333">
    <property type="protein sequence ID" value="KAJ3130956.1"/>
    <property type="molecule type" value="Genomic_DNA"/>
</dbReference>